<accession>A0ABY3C8R0</accession>
<dbReference type="RefSeq" id="WP_127028135.1">
    <property type="nucleotide sequence ID" value="NZ_RYFG02000110.1"/>
</dbReference>
<evidence type="ECO:0000313" key="2">
    <source>
        <dbReference type="EMBL" id="TRW91957.1"/>
    </source>
</evidence>
<proteinExistence type="predicted"/>
<protein>
    <submittedName>
        <fullName evidence="2">Phage tail protein</fullName>
    </submittedName>
</protein>
<name>A0ABY3C8R0_9GAMM</name>
<dbReference type="Pfam" id="PF07484">
    <property type="entry name" value="Collar"/>
    <property type="match status" value="1"/>
</dbReference>
<dbReference type="InterPro" id="IPR011083">
    <property type="entry name" value="Phage_tail_collar_dom"/>
</dbReference>
<gene>
    <name evidence="2" type="ORF">EKO24_015835</name>
</gene>
<evidence type="ECO:0000313" key="3">
    <source>
        <dbReference type="Proteomes" id="UP000733744"/>
    </source>
</evidence>
<dbReference type="SUPFAM" id="SSF88874">
    <property type="entry name" value="Receptor-binding domain of short tail fibre protein gp12"/>
    <property type="match status" value="1"/>
</dbReference>
<organism evidence="2 3">
    <name type="scientific">Candidatus Methylobacter oryzae</name>
    <dbReference type="NCBI Taxonomy" id="2497749"/>
    <lineage>
        <taxon>Bacteria</taxon>
        <taxon>Pseudomonadati</taxon>
        <taxon>Pseudomonadota</taxon>
        <taxon>Gammaproteobacteria</taxon>
        <taxon>Methylococcales</taxon>
        <taxon>Methylococcaceae</taxon>
        <taxon>Methylobacter</taxon>
    </lineage>
</organism>
<dbReference type="InterPro" id="IPR037053">
    <property type="entry name" value="Phage_tail_collar_dom_sf"/>
</dbReference>
<dbReference type="EMBL" id="RYFG02000110">
    <property type="protein sequence ID" value="TRW91957.1"/>
    <property type="molecule type" value="Genomic_DNA"/>
</dbReference>
<dbReference type="Gene3D" id="3.90.1340.10">
    <property type="entry name" value="Phage tail collar domain"/>
    <property type="match status" value="1"/>
</dbReference>
<comment type="caution">
    <text evidence="2">The sequence shown here is derived from an EMBL/GenBank/DDBJ whole genome shotgun (WGS) entry which is preliminary data.</text>
</comment>
<sequence>MSQYYVGEIRLFAGNYAPEGDWMKCEGQLLNVSQYPALFSLIGVTYGGNGSTTFALPDYRGRIPVGQGTGTGLTPHTLGQTGGSETVTLDASQWAAHNHSFNTLNADATASALPAGSNNMAHAKGMNDVRIYLNDSAPSPTAVTLDAVSYGSAGGGQPHNNMMPSQAMTYIIAVNGLYPSRP</sequence>
<keyword evidence="3" id="KW-1185">Reference proteome</keyword>
<evidence type="ECO:0000259" key="1">
    <source>
        <dbReference type="Pfam" id="PF07484"/>
    </source>
</evidence>
<dbReference type="Proteomes" id="UP000733744">
    <property type="component" value="Unassembled WGS sequence"/>
</dbReference>
<feature type="domain" description="Phage tail collar" evidence="1">
    <location>
        <begin position="7"/>
        <end position="64"/>
    </location>
</feature>
<reference evidence="2 3" key="1">
    <citation type="journal article" date="2019" name="Antonie Van Leeuwenhoek">
        <title>Description of 'Ca. Methylobacter oryzae' KRF1, a novel species from the environmentally important Methylobacter clade 2.</title>
        <authorList>
            <person name="Khatri K."/>
            <person name="Mohite J.A."/>
            <person name="Pandit P.S."/>
            <person name="Bahulikar R."/>
            <person name="Rahalkar M.C."/>
        </authorList>
    </citation>
    <scope>NUCLEOTIDE SEQUENCE [LARGE SCALE GENOMIC DNA]</scope>
    <source>
        <strain evidence="2 3">KRF1</strain>
    </source>
</reference>